<name>A0A7Y6NTE4_9BURK</name>
<feature type="signal peptide" evidence="1">
    <location>
        <begin position="1"/>
        <end position="42"/>
    </location>
</feature>
<feature type="chain" id="PRO_5031218143" evidence="1">
    <location>
        <begin position="43"/>
        <end position="185"/>
    </location>
</feature>
<protein>
    <submittedName>
        <fullName evidence="2">Uncharacterized protein</fullName>
    </submittedName>
</protein>
<accession>A0A7Y6NTE4</accession>
<dbReference type="AlphaFoldDB" id="A0A7Y6NTE4"/>
<sequence length="185" mass="19899">MCSASESGCRPRRCDKATRFAVRLAASGLLGVMMGVAAPARAADGCLVLLCLAAPSWRAIEQCVPPIKQLFRDLARGKPFPSCSMSEAGNTASHTPASAPAFCPPQYTRVIDLDSGPIYHCDYSGAISVSINGAPFSRTWWQFEGDSVTEFSPTAKAQLGSWDTRFEDDYARWLASQPPPSAHQP</sequence>
<proteinExistence type="predicted"/>
<keyword evidence="1" id="KW-0732">Signal</keyword>
<reference evidence="2 3" key="1">
    <citation type="submission" date="2020-06" db="EMBL/GenBank/DDBJ databases">
        <title>Schlegella sp. ID0723 isolated from air conditioner.</title>
        <authorList>
            <person name="Kim D.Y."/>
            <person name="Kim D.-U."/>
        </authorList>
    </citation>
    <scope>NUCLEOTIDE SEQUENCE [LARGE SCALE GENOMIC DNA]</scope>
    <source>
        <strain evidence="2 3">ID0723</strain>
    </source>
</reference>
<evidence type="ECO:0000313" key="3">
    <source>
        <dbReference type="Proteomes" id="UP000529637"/>
    </source>
</evidence>
<evidence type="ECO:0000313" key="2">
    <source>
        <dbReference type="EMBL" id="NUZ08985.1"/>
    </source>
</evidence>
<dbReference type="EMBL" id="JABWMJ010000022">
    <property type="protein sequence ID" value="NUZ08985.1"/>
    <property type="molecule type" value="Genomic_DNA"/>
</dbReference>
<gene>
    <name evidence="2" type="ORF">HQN59_24905</name>
</gene>
<comment type="caution">
    <text evidence="2">The sequence shown here is derived from an EMBL/GenBank/DDBJ whole genome shotgun (WGS) entry which is preliminary data.</text>
</comment>
<evidence type="ECO:0000256" key="1">
    <source>
        <dbReference type="SAM" id="SignalP"/>
    </source>
</evidence>
<organism evidence="2 3">
    <name type="scientific">Piscinibacter koreensis</name>
    <dbReference type="NCBI Taxonomy" id="2742824"/>
    <lineage>
        <taxon>Bacteria</taxon>
        <taxon>Pseudomonadati</taxon>
        <taxon>Pseudomonadota</taxon>
        <taxon>Betaproteobacteria</taxon>
        <taxon>Burkholderiales</taxon>
        <taxon>Sphaerotilaceae</taxon>
        <taxon>Piscinibacter</taxon>
    </lineage>
</organism>
<dbReference type="Proteomes" id="UP000529637">
    <property type="component" value="Unassembled WGS sequence"/>
</dbReference>
<keyword evidence="3" id="KW-1185">Reference proteome</keyword>